<protein>
    <submittedName>
        <fullName evidence="1">Uncharacterized protein</fullName>
    </submittedName>
</protein>
<organism evidence="1 2">
    <name type="scientific">Fusarium albosuccineum</name>
    <dbReference type="NCBI Taxonomy" id="1237068"/>
    <lineage>
        <taxon>Eukaryota</taxon>
        <taxon>Fungi</taxon>
        <taxon>Dikarya</taxon>
        <taxon>Ascomycota</taxon>
        <taxon>Pezizomycotina</taxon>
        <taxon>Sordariomycetes</taxon>
        <taxon>Hypocreomycetidae</taxon>
        <taxon>Hypocreales</taxon>
        <taxon>Nectriaceae</taxon>
        <taxon>Fusarium</taxon>
        <taxon>Fusarium decemcellulare species complex</taxon>
    </lineage>
</organism>
<reference evidence="1 2" key="1">
    <citation type="submission" date="2020-01" db="EMBL/GenBank/DDBJ databases">
        <title>Identification and distribution of gene clusters putatively required for synthesis of sphingolipid metabolism inhibitors in phylogenetically diverse species of the filamentous fungus Fusarium.</title>
        <authorList>
            <person name="Kim H.-S."/>
            <person name="Busman M."/>
            <person name="Brown D.W."/>
            <person name="Divon H."/>
            <person name="Uhlig S."/>
            <person name="Proctor R.H."/>
        </authorList>
    </citation>
    <scope>NUCLEOTIDE SEQUENCE [LARGE SCALE GENOMIC DNA]</scope>
    <source>
        <strain evidence="1 2">NRRL 20459</strain>
    </source>
</reference>
<keyword evidence="2" id="KW-1185">Reference proteome</keyword>
<evidence type="ECO:0000313" key="1">
    <source>
        <dbReference type="EMBL" id="KAF4461769.1"/>
    </source>
</evidence>
<comment type="caution">
    <text evidence="1">The sequence shown here is derived from an EMBL/GenBank/DDBJ whole genome shotgun (WGS) entry which is preliminary data.</text>
</comment>
<dbReference type="AlphaFoldDB" id="A0A8H4L5X9"/>
<evidence type="ECO:0000313" key="2">
    <source>
        <dbReference type="Proteomes" id="UP000554235"/>
    </source>
</evidence>
<dbReference type="OrthoDB" id="3443479at2759"/>
<proteinExistence type="predicted"/>
<dbReference type="EMBL" id="JAADYS010001657">
    <property type="protein sequence ID" value="KAF4461769.1"/>
    <property type="molecule type" value="Genomic_DNA"/>
</dbReference>
<name>A0A8H4L5X9_9HYPO</name>
<sequence>MCGYVLFLNLCGCYGELQFETSCARIFEELNRINDPESWTPETISELPFSFPDYCVPGWHNTRIILTYGVCCAQWWFDCPSVANPTYPYLYHPVDIRNQRKLKRRTSKKRDWSELGRSDFGEILL</sequence>
<dbReference type="Proteomes" id="UP000554235">
    <property type="component" value="Unassembled WGS sequence"/>
</dbReference>
<accession>A0A8H4L5X9</accession>
<gene>
    <name evidence="1" type="ORF">FALBO_11425</name>
</gene>